<dbReference type="RefSeq" id="WP_284152957.1">
    <property type="nucleotide sequence ID" value="NZ_AP025516.1"/>
</dbReference>
<proteinExistence type="inferred from homology"/>
<sequence length="402" mass="43382">MISVQEALHILQQQVVPLRRETATLEQAYGCYLSEDVHAPEPAPRFTSSAMDGFTVRWGDCCAATREQPVTLRIIGESQAGIPFSGLVEAGSAVRISTGAVVPDGADTVIRREDTRENGERVEILALGTIGQDVRRQGEEFQAGDLLLRRGSRLGARELALLAAFGICGIPVYVHPRVSLLITGTELARPEDVTIKPYQIRDSNSIMLTSAVKDVGAVLRSVIHVADNLADTIDGINQAVAADDAVILCSGGVSVGQHDHVKEAATAAGFSQLFWKIKQKPGKPLLACRRGDTLLFGLPGNPVSAYMCFSNYVRPVLAALQGTASVARSLTACSPQRVVNKGKRTNFIRVTVEERPNELAVIREMERQGSHMLSSIVDADGYIVLEPGEVLEENGLIEVFLF</sequence>
<dbReference type="InterPro" id="IPR005111">
    <property type="entry name" value="MoeA_C_domain_IV"/>
</dbReference>
<dbReference type="InterPro" id="IPR036135">
    <property type="entry name" value="MoeA_linker/N_sf"/>
</dbReference>
<dbReference type="InterPro" id="IPR001453">
    <property type="entry name" value="MoaB/Mog_dom"/>
</dbReference>
<protein>
    <recommendedName>
        <fullName evidence="6">Molybdopterin molybdenumtransferase</fullName>
        <ecNumber evidence="6">2.10.1.1</ecNumber>
    </recommendedName>
</protein>
<dbReference type="Proteomes" id="UP000830055">
    <property type="component" value="Chromosome"/>
</dbReference>
<keyword evidence="9" id="KW-1185">Reference proteome</keyword>
<keyword evidence="6" id="KW-0460">Magnesium</keyword>
<feature type="domain" description="MoaB/Mog" evidence="7">
    <location>
        <begin position="179"/>
        <end position="319"/>
    </location>
</feature>
<evidence type="ECO:0000256" key="1">
    <source>
        <dbReference type="ARBA" id="ARBA00002901"/>
    </source>
</evidence>
<dbReference type="Gene3D" id="2.40.340.10">
    <property type="entry name" value="MoeA, C-terminal, domain IV"/>
    <property type="match status" value="1"/>
</dbReference>
<dbReference type="EMBL" id="AP025516">
    <property type="protein sequence ID" value="BDD85829.1"/>
    <property type="molecule type" value="Genomic_DNA"/>
</dbReference>
<evidence type="ECO:0000313" key="8">
    <source>
        <dbReference type="EMBL" id="BDD85829.1"/>
    </source>
</evidence>
<dbReference type="Pfam" id="PF03454">
    <property type="entry name" value="MoeA_C"/>
    <property type="match status" value="1"/>
</dbReference>
<dbReference type="EC" id="2.10.1.1" evidence="6"/>
<keyword evidence="6" id="KW-0500">Molybdenum</keyword>
<evidence type="ECO:0000256" key="6">
    <source>
        <dbReference type="RuleBase" id="RU365090"/>
    </source>
</evidence>
<dbReference type="InterPro" id="IPR005110">
    <property type="entry name" value="MoeA_linker/N"/>
</dbReference>
<dbReference type="Gene3D" id="3.90.105.10">
    <property type="entry name" value="Molybdopterin biosynthesis moea protein, domain 2"/>
    <property type="match status" value="1"/>
</dbReference>
<dbReference type="PANTHER" id="PTHR10192:SF5">
    <property type="entry name" value="GEPHYRIN"/>
    <property type="match status" value="1"/>
</dbReference>
<dbReference type="PANTHER" id="PTHR10192">
    <property type="entry name" value="MOLYBDOPTERIN BIOSYNTHESIS PROTEIN"/>
    <property type="match status" value="1"/>
</dbReference>
<dbReference type="NCBIfam" id="TIGR00177">
    <property type="entry name" value="molyb_syn"/>
    <property type="match status" value="1"/>
</dbReference>
<accession>A0ABM7W4I5</accession>
<dbReference type="SUPFAM" id="SSF53218">
    <property type="entry name" value="Molybdenum cofactor biosynthesis proteins"/>
    <property type="match status" value="1"/>
</dbReference>
<organism evidence="8 9">
    <name type="scientific">Desulfofustis limnaeus</name>
    <dbReference type="NCBI Taxonomy" id="2740163"/>
    <lineage>
        <taxon>Bacteria</taxon>
        <taxon>Pseudomonadati</taxon>
        <taxon>Thermodesulfobacteriota</taxon>
        <taxon>Desulfobulbia</taxon>
        <taxon>Desulfobulbales</taxon>
        <taxon>Desulfocapsaceae</taxon>
        <taxon>Desulfofustis</taxon>
    </lineage>
</organism>
<dbReference type="SUPFAM" id="SSF63882">
    <property type="entry name" value="MoeA N-terminal region -like"/>
    <property type="match status" value="1"/>
</dbReference>
<evidence type="ECO:0000256" key="2">
    <source>
        <dbReference type="ARBA" id="ARBA00005046"/>
    </source>
</evidence>
<dbReference type="SMART" id="SM00852">
    <property type="entry name" value="MoCF_biosynth"/>
    <property type="match status" value="1"/>
</dbReference>
<keyword evidence="6" id="KW-0808">Transferase</keyword>
<dbReference type="InterPro" id="IPR036688">
    <property type="entry name" value="MoeA_C_domain_IV_sf"/>
</dbReference>
<evidence type="ECO:0000256" key="3">
    <source>
        <dbReference type="ARBA" id="ARBA00010763"/>
    </source>
</evidence>
<comment type="catalytic activity">
    <reaction evidence="5">
        <text>adenylyl-molybdopterin + molybdate = Mo-molybdopterin + AMP + H(+)</text>
        <dbReference type="Rhea" id="RHEA:35047"/>
        <dbReference type="ChEBI" id="CHEBI:15378"/>
        <dbReference type="ChEBI" id="CHEBI:36264"/>
        <dbReference type="ChEBI" id="CHEBI:62727"/>
        <dbReference type="ChEBI" id="CHEBI:71302"/>
        <dbReference type="ChEBI" id="CHEBI:456215"/>
        <dbReference type="EC" id="2.10.1.1"/>
    </reaction>
</comment>
<dbReference type="Pfam" id="PF03453">
    <property type="entry name" value="MoeA_N"/>
    <property type="match status" value="1"/>
</dbReference>
<keyword evidence="6" id="KW-0479">Metal-binding</keyword>
<dbReference type="Gene3D" id="3.40.980.10">
    <property type="entry name" value="MoaB/Mog-like domain"/>
    <property type="match status" value="1"/>
</dbReference>
<evidence type="ECO:0000259" key="7">
    <source>
        <dbReference type="SMART" id="SM00852"/>
    </source>
</evidence>
<name>A0ABM7W4I5_9BACT</name>
<comment type="cofactor">
    <cofactor evidence="6">
        <name>Mg(2+)</name>
        <dbReference type="ChEBI" id="CHEBI:18420"/>
    </cofactor>
</comment>
<reference evidence="8 9" key="1">
    <citation type="submission" date="2022-01" db="EMBL/GenBank/DDBJ databases">
        <title>Desulfofustis limnae sp. nov., a novel mesophilic sulfate-reducing bacterium isolated from marsh soil.</title>
        <authorList>
            <person name="Watanabe M."/>
            <person name="Takahashi A."/>
            <person name="Kojima H."/>
            <person name="Fukui M."/>
        </authorList>
    </citation>
    <scope>NUCLEOTIDE SEQUENCE [LARGE SCALE GENOMIC DNA]</scope>
    <source>
        <strain evidence="8 9">PPLL</strain>
    </source>
</reference>
<evidence type="ECO:0000256" key="5">
    <source>
        <dbReference type="ARBA" id="ARBA00047317"/>
    </source>
</evidence>
<comment type="similarity">
    <text evidence="3 6">Belongs to the MoeA family.</text>
</comment>
<comment type="pathway">
    <text evidence="2 6">Cofactor biosynthesis; molybdopterin biosynthesis.</text>
</comment>
<dbReference type="Pfam" id="PF00994">
    <property type="entry name" value="MoCF_biosynth"/>
    <property type="match status" value="1"/>
</dbReference>
<dbReference type="NCBIfam" id="NF045515">
    <property type="entry name" value="Glp_gephyrin"/>
    <property type="match status" value="1"/>
</dbReference>
<gene>
    <name evidence="8" type="primary">moeA</name>
    <name evidence="8" type="ORF">DPPLL_01940</name>
</gene>
<dbReference type="Gene3D" id="2.170.190.11">
    <property type="entry name" value="Molybdopterin biosynthesis moea protein, domain 3"/>
    <property type="match status" value="1"/>
</dbReference>
<evidence type="ECO:0000313" key="9">
    <source>
        <dbReference type="Proteomes" id="UP000830055"/>
    </source>
</evidence>
<dbReference type="InterPro" id="IPR036425">
    <property type="entry name" value="MoaB/Mog-like_dom_sf"/>
</dbReference>
<dbReference type="SUPFAM" id="SSF63867">
    <property type="entry name" value="MoeA C-terminal domain-like"/>
    <property type="match status" value="1"/>
</dbReference>
<dbReference type="InterPro" id="IPR038987">
    <property type="entry name" value="MoeA-like"/>
</dbReference>
<keyword evidence="4 6" id="KW-0501">Molybdenum cofactor biosynthesis</keyword>
<dbReference type="CDD" id="cd00887">
    <property type="entry name" value="MoeA"/>
    <property type="match status" value="1"/>
</dbReference>
<comment type="function">
    <text evidence="1 6">Catalyzes the insertion of molybdate into adenylated molybdopterin with the concomitant release of AMP.</text>
</comment>
<evidence type="ECO:0000256" key="4">
    <source>
        <dbReference type="ARBA" id="ARBA00023150"/>
    </source>
</evidence>